<evidence type="ECO:0000256" key="4">
    <source>
        <dbReference type="ARBA" id="ARBA00022741"/>
    </source>
</evidence>
<dbReference type="RefSeq" id="WP_065247887.1">
    <property type="nucleotide sequence ID" value="NZ_CP012117.1"/>
</dbReference>
<feature type="domain" description="ABC transporter" evidence="7">
    <location>
        <begin position="20"/>
        <end position="245"/>
    </location>
</feature>
<dbReference type="GO" id="GO:0046677">
    <property type="term" value="P:response to antibiotic"/>
    <property type="evidence" value="ECO:0007669"/>
    <property type="project" value="UniProtKB-KW"/>
</dbReference>
<name>A0A1B0ZIG1_9MICO</name>
<sequence>MGKNTTTVKGSPKAAPASALEIANLRKQFGDVTACENVSLTANFGEITALLGPNGAGKSTTIACATGLLNPDGGEVRLLGSNPRTHDAETRARVGVMLQDGGLTSGATAKHLLEYASCLYSHPRNWRVLSSELGIDAFASTLVRRLSGGQRQRLSLALALLGEPDVLFLDEPTAGMDAAVKRRTRELIRAEAERGAAVILTSHALDDIASLADRIIVIAGGVVRADGTLADVENTLGNGTALALDVSATAPAQENLTGFERAVREAATAHGVSLTVNRGPASLEDILVTLSTHSTKEQK</sequence>
<dbReference type="InterPro" id="IPR027417">
    <property type="entry name" value="P-loop_NTPase"/>
</dbReference>
<dbReference type="PATRIC" id="fig|1630135.4.peg.1189"/>
<dbReference type="InterPro" id="IPR017871">
    <property type="entry name" value="ABC_transporter-like_CS"/>
</dbReference>
<keyword evidence="5" id="KW-0067">ATP-binding</keyword>
<keyword evidence="3" id="KW-0813">Transport</keyword>
<evidence type="ECO:0000256" key="2">
    <source>
        <dbReference type="ARBA" id="ARBA00005417"/>
    </source>
</evidence>
<dbReference type="GO" id="GO:0005886">
    <property type="term" value="C:plasma membrane"/>
    <property type="evidence" value="ECO:0007669"/>
    <property type="project" value="UniProtKB-SubCell"/>
</dbReference>
<gene>
    <name evidence="8" type="ORF">DAD186_11880</name>
</gene>
<evidence type="ECO:0000256" key="6">
    <source>
        <dbReference type="ARBA" id="ARBA00023251"/>
    </source>
</evidence>
<comment type="similarity">
    <text evidence="2">Belongs to the ABC transporter superfamily.</text>
</comment>
<reference evidence="8 9" key="1">
    <citation type="submission" date="2015-06" db="EMBL/GenBank/DDBJ databases">
        <title>Investigation of pathophysiology for high-risk pregnancy and development of treatment modality based on it.</title>
        <authorList>
            <person name="Kim B.-C."/>
            <person name="Lim S."/>
        </authorList>
    </citation>
    <scope>NUCLEOTIDE SEQUENCE [LARGE SCALE GENOMIC DNA]</scope>
    <source>
        <strain evidence="8 9">AD1-86</strain>
    </source>
</reference>
<dbReference type="InterPro" id="IPR003593">
    <property type="entry name" value="AAA+_ATPase"/>
</dbReference>
<dbReference type="STRING" id="1630135.DAD186_11880"/>
<evidence type="ECO:0000259" key="7">
    <source>
        <dbReference type="PROSITE" id="PS50893"/>
    </source>
</evidence>
<dbReference type="KEGG" id="dva:DAD186_11880"/>
<dbReference type="Gene3D" id="3.40.50.300">
    <property type="entry name" value="P-loop containing nucleotide triphosphate hydrolases"/>
    <property type="match status" value="1"/>
</dbReference>
<evidence type="ECO:0000256" key="1">
    <source>
        <dbReference type="ARBA" id="ARBA00004202"/>
    </source>
</evidence>
<dbReference type="PANTHER" id="PTHR42711">
    <property type="entry name" value="ABC TRANSPORTER ATP-BINDING PROTEIN"/>
    <property type="match status" value="1"/>
</dbReference>
<dbReference type="GO" id="GO:0016887">
    <property type="term" value="F:ATP hydrolysis activity"/>
    <property type="evidence" value="ECO:0007669"/>
    <property type="project" value="InterPro"/>
</dbReference>
<dbReference type="InterPro" id="IPR050763">
    <property type="entry name" value="ABC_transporter_ATP-binding"/>
</dbReference>
<dbReference type="SUPFAM" id="SSF52540">
    <property type="entry name" value="P-loop containing nucleoside triphosphate hydrolases"/>
    <property type="match status" value="1"/>
</dbReference>
<evidence type="ECO:0000256" key="3">
    <source>
        <dbReference type="ARBA" id="ARBA00022448"/>
    </source>
</evidence>
<accession>A0A1B0ZIG1</accession>
<evidence type="ECO:0000256" key="5">
    <source>
        <dbReference type="ARBA" id="ARBA00022840"/>
    </source>
</evidence>
<keyword evidence="6" id="KW-0046">Antibiotic resistance</keyword>
<dbReference type="SMART" id="SM00382">
    <property type="entry name" value="AAA"/>
    <property type="match status" value="1"/>
</dbReference>
<dbReference type="PROSITE" id="PS50893">
    <property type="entry name" value="ABC_TRANSPORTER_2"/>
    <property type="match status" value="1"/>
</dbReference>
<dbReference type="PANTHER" id="PTHR42711:SF5">
    <property type="entry name" value="ABC TRANSPORTER ATP-BINDING PROTEIN NATA"/>
    <property type="match status" value="1"/>
</dbReference>
<dbReference type="GO" id="GO:0005524">
    <property type="term" value="F:ATP binding"/>
    <property type="evidence" value="ECO:0007669"/>
    <property type="project" value="UniProtKB-KW"/>
</dbReference>
<comment type="subcellular location">
    <subcellularLocation>
        <location evidence="1">Cell membrane</location>
        <topology evidence="1">Peripheral membrane protein</topology>
    </subcellularLocation>
</comment>
<dbReference type="Proteomes" id="UP000092596">
    <property type="component" value="Chromosome"/>
</dbReference>
<organism evidence="8 9">
    <name type="scientific">Dermabacter vaginalis</name>
    <dbReference type="NCBI Taxonomy" id="1630135"/>
    <lineage>
        <taxon>Bacteria</taxon>
        <taxon>Bacillati</taxon>
        <taxon>Actinomycetota</taxon>
        <taxon>Actinomycetes</taxon>
        <taxon>Micrococcales</taxon>
        <taxon>Dermabacteraceae</taxon>
        <taxon>Dermabacter</taxon>
    </lineage>
</organism>
<proteinExistence type="inferred from homology"/>
<protein>
    <recommendedName>
        <fullName evidence="7">ABC transporter domain-containing protein</fullName>
    </recommendedName>
</protein>
<evidence type="ECO:0000313" key="9">
    <source>
        <dbReference type="Proteomes" id="UP000092596"/>
    </source>
</evidence>
<evidence type="ECO:0000313" key="8">
    <source>
        <dbReference type="EMBL" id="ANP27738.1"/>
    </source>
</evidence>
<dbReference type="CDD" id="cd03230">
    <property type="entry name" value="ABC_DR_subfamily_A"/>
    <property type="match status" value="1"/>
</dbReference>
<dbReference type="InterPro" id="IPR003439">
    <property type="entry name" value="ABC_transporter-like_ATP-bd"/>
</dbReference>
<dbReference type="AlphaFoldDB" id="A0A1B0ZIG1"/>
<dbReference type="Pfam" id="PF00005">
    <property type="entry name" value="ABC_tran"/>
    <property type="match status" value="1"/>
</dbReference>
<dbReference type="PROSITE" id="PS00211">
    <property type="entry name" value="ABC_TRANSPORTER_1"/>
    <property type="match status" value="1"/>
</dbReference>
<dbReference type="EMBL" id="CP012117">
    <property type="protein sequence ID" value="ANP27738.1"/>
    <property type="molecule type" value="Genomic_DNA"/>
</dbReference>
<keyword evidence="4" id="KW-0547">Nucleotide-binding</keyword>